<comment type="caution">
    <text evidence="2">The sequence shown here is derived from an EMBL/GenBank/DDBJ whole genome shotgun (WGS) entry which is preliminary data.</text>
</comment>
<feature type="region of interest" description="Disordered" evidence="1">
    <location>
        <begin position="28"/>
        <end position="105"/>
    </location>
</feature>
<name>A0A8S4DJK7_PLUXY</name>
<proteinExistence type="predicted"/>
<feature type="compositionally biased region" description="Polar residues" evidence="1">
    <location>
        <begin position="96"/>
        <end position="105"/>
    </location>
</feature>
<dbReference type="EMBL" id="CAJHNJ030000005">
    <property type="protein sequence ID" value="CAG9097756.1"/>
    <property type="molecule type" value="Genomic_DNA"/>
</dbReference>
<feature type="compositionally biased region" description="Basic and acidic residues" evidence="1">
    <location>
        <begin position="65"/>
        <end position="76"/>
    </location>
</feature>
<evidence type="ECO:0000256" key="1">
    <source>
        <dbReference type="SAM" id="MobiDB-lite"/>
    </source>
</evidence>
<accession>A0A8S4DJK7</accession>
<dbReference type="Proteomes" id="UP000653454">
    <property type="component" value="Unassembled WGS sequence"/>
</dbReference>
<dbReference type="AlphaFoldDB" id="A0A8S4DJK7"/>
<protein>
    <submittedName>
        <fullName evidence="2">(diamondback moth) hypothetical protein</fullName>
    </submittedName>
</protein>
<evidence type="ECO:0000313" key="2">
    <source>
        <dbReference type="EMBL" id="CAG9097756.1"/>
    </source>
</evidence>
<sequence length="105" mass="11698">MNIEILNGIQLGFYRVSEASRTRICKRAEQARSGGGGGGVMHRRPAAPAPPRYTPTLFILVPSRAARDSRTRDAHQHGRPASGHKNTNKETKRNNSKQYQALNYK</sequence>
<organism evidence="2 3">
    <name type="scientific">Plutella xylostella</name>
    <name type="common">Diamondback moth</name>
    <name type="synonym">Plutella maculipennis</name>
    <dbReference type="NCBI Taxonomy" id="51655"/>
    <lineage>
        <taxon>Eukaryota</taxon>
        <taxon>Metazoa</taxon>
        <taxon>Ecdysozoa</taxon>
        <taxon>Arthropoda</taxon>
        <taxon>Hexapoda</taxon>
        <taxon>Insecta</taxon>
        <taxon>Pterygota</taxon>
        <taxon>Neoptera</taxon>
        <taxon>Endopterygota</taxon>
        <taxon>Lepidoptera</taxon>
        <taxon>Glossata</taxon>
        <taxon>Ditrysia</taxon>
        <taxon>Yponomeutoidea</taxon>
        <taxon>Plutellidae</taxon>
        <taxon>Plutella</taxon>
    </lineage>
</organism>
<keyword evidence="3" id="KW-1185">Reference proteome</keyword>
<gene>
    <name evidence="2" type="ORF">PLXY2_LOCUS2093</name>
</gene>
<evidence type="ECO:0000313" key="3">
    <source>
        <dbReference type="Proteomes" id="UP000653454"/>
    </source>
</evidence>
<reference evidence="2" key="1">
    <citation type="submission" date="2020-11" db="EMBL/GenBank/DDBJ databases">
        <authorList>
            <person name="Whiteford S."/>
        </authorList>
    </citation>
    <scope>NUCLEOTIDE SEQUENCE</scope>
</reference>